<sequence>MLSFGALNALSTAEDSSVGIFYEVRQEEQEAEALEMYNEALRLYCNEEFSPAEKLFSNVLQTDLIIQAPESIANGENLVNSPALFLKYNVLKNLARIYEKLQDNEKALDFYLNASVVDETDVNLWLTIASIAKKVLNVRLERFAYEKGLICSPNNWPCLDNLISTLYILGDYAACLDLINRAFQKNDNYVKGHAFRDQIFKEEPHFKNDCLELEYLFTEDQFNNSDKYQEFIEEALVIRGKRTLSAKRDEIQEEKFTKPFIYYTWVNFGECLLCLYNDLVTRTECKSLAARVDLMKYYKTKEQQNGLLIPSAEMFIKKGYKTGTKELESKKRRKLSGQQEATEPQPKRRSARVKISKRKEIDVNWSDLISSFLPSSLKSDTSDCSQDSLTDSFPGKLTSEASNIELFKKELVAVSDFVNSKVSNNGCIDLFGAYLLAIVKFYEQQQQWQQELSSIFVNIYKKYRKHASWPNLFSSPSYNETEKADLGKMILFALELELEQLIMMMETEKRESPASSPLKSLNSRKLIATDFLTDFHYLSFLGAHNSIIAEQDFKFRTRFYWLHANYCIMQNEITQAVNALNNCTYTLSISSLEEISISNCCRDNIINQRTIMKKLEFVQQSQTLDEIQVTFNAGKYEEVIDLLKLAINEKIGKTVLTTERPLQLVLLLESYLKTGQIRNCIECCLIALNEAVTSGISDLWRVHLNHLLVLVFDCFSDTLFHYDYLLLKDKQVFADSFIKIIEISMTIEQIENHCVSTLPWILLHKLLKFDLCLNKENTGTHSLIEFLRTAHDYLGRKHWCCHDKGMFLQYFIKELQEMNTYNLKLHEKEMFLKDMEQCLYCLYGDPCRKSKSKVLVDHNDAPITLNWSNAKVLYDFYKPNDLPQFDLRANTITPEVQNVFRKIVAIVPKKDIEVIPFEELVLYIEGGRDFPEIVEKQNETPDLFYYLGDFYFKNKEFSKALKFYMHDVSINPNRFQSWAAMALARGSRLEEKINQCDLKSDSVMRKHITTTLRCFEKAVSINNEKCVILEEYGQTAYMLNSYASKRLKEVTQEGKHDLPTNEYYLKMKSDMLNLSFKCFNEALQKANGCENEQWLHYYMLGKASEKLKQSPDQYLEFYQKSLRELYKNGGRFQKKISYHGAPEYSIEVVELFFRIHASILKVLMYMVNIEYDILVKHLNLACCQAVYREMNDDIHKYNVFTPDADSNKHFIKTQSILQLSGNNFLQNSSSKTCFFNKPEKTFLNDVDFEVSLLIQDIVLKIESNLISESNELLHKCKISSTCTEKFDFIVSNNHSLNLSINNQIDNFSQNDLSIVKLLLSDLVEKVSGDSNQKSHSSISLVTPSINLDSLSASVGSNEIKHLTNTNLTNFDSAEEKGFPTNECTEKEKSFLTIEKERCSEVGKCFGNLLSTFKKNLVQRNFKNKEERYQYISLAQKCLNALAFCLQRFPEHYKSRYMMSYFFMVDNEFKNLKISRSLLLGDCIESNLHFNLSSNGIISSKKKTNLFQYLWRIPINEIDRPGSFLSHVYCIVKLLLDILYQLDDTYLLLHVAAFLHKTPEKDRKYLHDNDRAYLAIKAFDFLLDVLKKKLNNVISDNNEKQKLFSETFAAFKHSQKLQVSMKTAEYLLIESYLKMHPDKTNIELNLVLEEAMKVC</sequence>
<reference evidence="6" key="2">
    <citation type="submission" date="2025-08" db="UniProtKB">
        <authorList>
            <consortium name="RefSeq"/>
        </authorList>
    </citation>
    <scope>IDENTIFICATION</scope>
</reference>
<organism evidence="5 6">
    <name type="scientific">Hydra vulgaris</name>
    <name type="common">Hydra</name>
    <name type="synonym">Hydra attenuata</name>
    <dbReference type="NCBI Taxonomy" id="6087"/>
    <lineage>
        <taxon>Eukaryota</taxon>
        <taxon>Metazoa</taxon>
        <taxon>Cnidaria</taxon>
        <taxon>Hydrozoa</taxon>
        <taxon>Hydroidolina</taxon>
        <taxon>Anthoathecata</taxon>
        <taxon>Aplanulata</taxon>
        <taxon>Hydridae</taxon>
        <taxon>Hydra</taxon>
    </lineage>
</organism>
<dbReference type="InterPro" id="IPR011990">
    <property type="entry name" value="TPR-like_helical_dom_sf"/>
</dbReference>
<keyword evidence="5" id="KW-1185">Reference proteome</keyword>
<accession>A0ABM4BDY8</accession>
<dbReference type="RefSeq" id="XP_065647160.1">
    <property type="nucleotide sequence ID" value="XM_065791088.1"/>
</dbReference>
<keyword evidence="3" id="KW-0802">TPR repeat</keyword>
<dbReference type="GeneID" id="100202535"/>
<dbReference type="Gene3D" id="1.25.40.10">
    <property type="entry name" value="Tetratricopeptide repeat domain"/>
    <property type="match status" value="2"/>
</dbReference>
<proteinExistence type="predicted"/>
<dbReference type="SMART" id="SM00028">
    <property type="entry name" value="TPR"/>
    <property type="match status" value="4"/>
</dbReference>
<evidence type="ECO:0000256" key="4">
    <source>
        <dbReference type="SAM" id="MobiDB-lite"/>
    </source>
</evidence>
<keyword evidence="2" id="KW-0539">Nucleus</keyword>
<dbReference type="SUPFAM" id="SSF48452">
    <property type="entry name" value="TPR-like"/>
    <property type="match status" value="1"/>
</dbReference>
<protein>
    <submittedName>
        <fullName evidence="6">Calcineurin-binding protein cabin-1 isoform X2</fullName>
    </submittedName>
</protein>
<evidence type="ECO:0000256" key="2">
    <source>
        <dbReference type="ARBA" id="ARBA00023242"/>
    </source>
</evidence>
<dbReference type="PROSITE" id="PS50005">
    <property type="entry name" value="TPR"/>
    <property type="match status" value="1"/>
</dbReference>
<evidence type="ECO:0000256" key="1">
    <source>
        <dbReference type="ARBA" id="ARBA00004123"/>
    </source>
</evidence>
<gene>
    <name evidence="6" type="primary">LOC100202535</name>
</gene>
<name>A0ABM4BDY8_HYDVU</name>
<evidence type="ECO:0000313" key="6">
    <source>
        <dbReference type="RefSeq" id="XP_065647160.1"/>
    </source>
</evidence>
<feature type="region of interest" description="Disordered" evidence="4">
    <location>
        <begin position="326"/>
        <end position="354"/>
    </location>
</feature>
<dbReference type="Proteomes" id="UP001652625">
    <property type="component" value="Chromosome 02"/>
</dbReference>
<dbReference type="PANTHER" id="PTHR15502">
    <property type="entry name" value="CALCINEURIN-BINDING PROTEIN CABIN 1-RELATED"/>
    <property type="match status" value="1"/>
</dbReference>
<comment type="subcellular location">
    <subcellularLocation>
        <location evidence="1">Nucleus</location>
    </subcellularLocation>
</comment>
<dbReference type="InterPro" id="IPR033053">
    <property type="entry name" value="Hir3/CABIN1"/>
</dbReference>
<dbReference type="InterPro" id="IPR019734">
    <property type="entry name" value="TPR_rpt"/>
</dbReference>
<evidence type="ECO:0000256" key="3">
    <source>
        <dbReference type="PROSITE-ProRule" id="PRU00339"/>
    </source>
</evidence>
<feature type="repeat" description="TPR" evidence="3">
    <location>
        <begin position="941"/>
        <end position="974"/>
    </location>
</feature>
<evidence type="ECO:0000313" key="5">
    <source>
        <dbReference type="Proteomes" id="UP001652625"/>
    </source>
</evidence>
<dbReference type="PANTHER" id="PTHR15502:SF7">
    <property type="entry name" value="CALCINEURIN-BINDING PROTEIN CABIN-1"/>
    <property type="match status" value="1"/>
</dbReference>
<reference evidence="5" key="1">
    <citation type="submission" date="2025-05" db="UniProtKB">
        <authorList>
            <consortium name="RefSeq"/>
        </authorList>
    </citation>
    <scope>NUCLEOTIDE SEQUENCE [LARGE SCALE GENOMIC DNA]</scope>
</reference>